<keyword evidence="1" id="KW-0560">Oxidoreductase</keyword>
<dbReference type="PANTHER" id="PTHR43401">
    <property type="entry name" value="L-THREONINE 3-DEHYDROGENASE"/>
    <property type="match status" value="1"/>
</dbReference>
<evidence type="ECO:0000313" key="4">
    <source>
        <dbReference type="Proteomes" id="UP000475070"/>
    </source>
</evidence>
<dbReference type="Gene3D" id="3.40.50.720">
    <property type="entry name" value="NAD(P)-binding Rossmann-like Domain"/>
    <property type="match status" value="1"/>
</dbReference>
<evidence type="ECO:0000259" key="2">
    <source>
        <dbReference type="Pfam" id="PF00107"/>
    </source>
</evidence>
<feature type="non-terminal residue" evidence="3">
    <location>
        <position position="1"/>
    </location>
</feature>
<protein>
    <submittedName>
        <fullName evidence="3">Zinc-binding dehydrogenase</fullName>
    </submittedName>
</protein>
<sequence>ECFAIGAHAVRRAEIKAEQNVLVVGAGPIGLATAAIARAKGAHVVVADIDCQRRQHVVDHLAINVFDPTQEGFIAALSEVFGGELACVVLDATGNKASMSHDVNLIRHGGKIVFIGLYIGELVIDDPTFHKKETTLLSSRNATREDFALVIELMRSNKIHENLMKNQAFNFFSVGEDYQRNVVENKNMVKGVITF</sequence>
<dbReference type="PANTHER" id="PTHR43401:SF3">
    <property type="entry name" value="L-GALACTONATE-5-DEHYDROGENASE"/>
    <property type="match status" value="1"/>
</dbReference>
<dbReference type="EMBL" id="WXKQ01000130">
    <property type="protein sequence ID" value="NAG22500.1"/>
    <property type="molecule type" value="Genomic_DNA"/>
</dbReference>
<feature type="domain" description="Alcohol dehydrogenase-like C-terminal" evidence="2">
    <location>
        <begin position="28"/>
        <end position="154"/>
    </location>
</feature>
<proteinExistence type="predicted"/>
<organism evidence="3 4">
    <name type="scientific">Escherichia coli</name>
    <dbReference type="NCBI Taxonomy" id="562"/>
    <lineage>
        <taxon>Bacteria</taxon>
        <taxon>Pseudomonadati</taxon>
        <taxon>Pseudomonadota</taxon>
        <taxon>Gammaproteobacteria</taxon>
        <taxon>Enterobacterales</taxon>
        <taxon>Enterobacteriaceae</taxon>
        <taxon>Escherichia</taxon>
    </lineage>
</organism>
<name>A0A6L9AAI3_ECOLX</name>
<dbReference type="SUPFAM" id="SSF51735">
    <property type="entry name" value="NAD(P)-binding Rossmann-fold domains"/>
    <property type="match status" value="1"/>
</dbReference>
<reference evidence="3 4" key="1">
    <citation type="journal article" date="2019" name="Nat. Med.">
        <title>A library of human gut bacterial isolates paired with longitudinal multiomics data enables mechanistic microbiome research.</title>
        <authorList>
            <person name="Poyet M."/>
            <person name="Groussin M."/>
            <person name="Gibbons S.M."/>
            <person name="Avila-Pacheco J."/>
            <person name="Jiang X."/>
            <person name="Kearney S.M."/>
            <person name="Perrotta A.R."/>
            <person name="Berdy B."/>
            <person name="Zhao S."/>
            <person name="Lieberman T.D."/>
            <person name="Swanson P.K."/>
            <person name="Smith M."/>
            <person name="Roesemann S."/>
            <person name="Alexander J.E."/>
            <person name="Rich S.A."/>
            <person name="Livny J."/>
            <person name="Vlamakis H."/>
            <person name="Clish C."/>
            <person name="Bullock K."/>
            <person name="Deik A."/>
            <person name="Scott J."/>
            <person name="Pierce K.A."/>
            <person name="Xavier R.J."/>
            <person name="Alm E.J."/>
        </authorList>
    </citation>
    <scope>NUCLEOTIDE SEQUENCE [LARGE SCALE GENOMIC DNA]</scope>
    <source>
        <strain evidence="3 4">BIOML-A112</strain>
    </source>
</reference>
<evidence type="ECO:0000313" key="3">
    <source>
        <dbReference type="EMBL" id="NAG22500.1"/>
    </source>
</evidence>
<dbReference type="GO" id="GO:0016491">
    <property type="term" value="F:oxidoreductase activity"/>
    <property type="evidence" value="ECO:0007669"/>
    <property type="project" value="UniProtKB-KW"/>
</dbReference>
<dbReference type="InterPro" id="IPR013149">
    <property type="entry name" value="ADH-like_C"/>
</dbReference>
<dbReference type="AlphaFoldDB" id="A0A6L9AAI3"/>
<dbReference type="Pfam" id="PF00107">
    <property type="entry name" value="ADH_zinc_N"/>
    <property type="match status" value="1"/>
</dbReference>
<comment type="caution">
    <text evidence="3">The sequence shown here is derived from an EMBL/GenBank/DDBJ whole genome shotgun (WGS) entry which is preliminary data.</text>
</comment>
<dbReference type="InterPro" id="IPR036291">
    <property type="entry name" value="NAD(P)-bd_dom_sf"/>
</dbReference>
<dbReference type="Proteomes" id="UP000475070">
    <property type="component" value="Unassembled WGS sequence"/>
</dbReference>
<accession>A0A6L9AAI3</accession>
<gene>
    <name evidence="3" type="ORF">GUC01_26575</name>
</gene>
<dbReference type="InterPro" id="IPR050129">
    <property type="entry name" value="Zn_alcohol_dh"/>
</dbReference>
<dbReference type="Gene3D" id="3.90.180.10">
    <property type="entry name" value="Medium-chain alcohol dehydrogenases, catalytic domain"/>
    <property type="match status" value="1"/>
</dbReference>
<evidence type="ECO:0000256" key="1">
    <source>
        <dbReference type="ARBA" id="ARBA00023002"/>
    </source>
</evidence>